<keyword evidence="5" id="KW-1185">Reference proteome</keyword>
<feature type="domain" description="PpiC" evidence="3">
    <location>
        <begin position="89"/>
        <end position="158"/>
    </location>
</feature>
<dbReference type="PROSITE" id="PS50198">
    <property type="entry name" value="PPIC_PPIASE_2"/>
    <property type="match status" value="1"/>
</dbReference>
<feature type="chain" id="PRO_5046362345" evidence="2">
    <location>
        <begin position="18"/>
        <end position="209"/>
    </location>
</feature>
<proteinExistence type="predicted"/>
<accession>A0ABW5WN77</accession>
<feature type="signal peptide" evidence="2">
    <location>
        <begin position="1"/>
        <end position="17"/>
    </location>
</feature>
<dbReference type="InterPro" id="IPR000297">
    <property type="entry name" value="PPIase_PpiC"/>
</dbReference>
<keyword evidence="2" id="KW-0732">Signal</keyword>
<dbReference type="InterPro" id="IPR046357">
    <property type="entry name" value="PPIase_dom_sf"/>
</dbReference>
<sequence length="209" mass="24133">MNKLLLFTFLFSISISAQDTVTKDFDSIINMEDAEDYLKVHKSKYNKIIVFNEEKHQTALAIDLFNGGTTTVESETERVKYKVIEKSTVTNHRVSYIFFDGLKMTVSEINALRDKILVKYKEGTPFSMLASQYSMDNNASRGGDLGWFEAGLTHPTFESEITNPQYSVGDVFTIDIVQKQWYYIVLKTHEPKEIREIKVLKIVDRFDDK</sequence>
<keyword evidence="1 4" id="KW-0413">Isomerase</keyword>
<dbReference type="SUPFAM" id="SSF54534">
    <property type="entry name" value="FKBP-like"/>
    <property type="match status" value="1"/>
</dbReference>
<comment type="caution">
    <text evidence="4">The sequence shown here is derived from an EMBL/GenBank/DDBJ whole genome shotgun (WGS) entry which is preliminary data.</text>
</comment>
<evidence type="ECO:0000259" key="3">
    <source>
        <dbReference type="PROSITE" id="PS50198"/>
    </source>
</evidence>
<evidence type="ECO:0000256" key="1">
    <source>
        <dbReference type="PROSITE-ProRule" id="PRU00278"/>
    </source>
</evidence>
<dbReference type="GO" id="GO:0003755">
    <property type="term" value="F:peptidyl-prolyl cis-trans isomerase activity"/>
    <property type="evidence" value="ECO:0007669"/>
    <property type="project" value="UniProtKB-EC"/>
</dbReference>
<dbReference type="Gene3D" id="3.10.50.40">
    <property type="match status" value="1"/>
</dbReference>
<dbReference type="RefSeq" id="WP_183487844.1">
    <property type="nucleotide sequence ID" value="NZ_JBHUOV010000002.1"/>
</dbReference>
<dbReference type="EC" id="5.2.1.8" evidence="4"/>
<gene>
    <name evidence="4" type="ORF">ACFS5M_08450</name>
</gene>
<evidence type="ECO:0000256" key="2">
    <source>
        <dbReference type="SAM" id="SignalP"/>
    </source>
</evidence>
<dbReference type="Pfam" id="PF13616">
    <property type="entry name" value="Rotamase_3"/>
    <property type="match status" value="1"/>
</dbReference>
<evidence type="ECO:0000313" key="5">
    <source>
        <dbReference type="Proteomes" id="UP001597533"/>
    </source>
</evidence>
<dbReference type="Proteomes" id="UP001597533">
    <property type="component" value="Unassembled WGS sequence"/>
</dbReference>
<dbReference type="EMBL" id="JBHUOV010000002">
    <property type="protein sequence ID" value="MFD2823696.1"/>
    <property type="molecule type" value="Genomic_DNA"/>
</dbReference>
<protein>
    <submittedName>
        <fullName evidence="4">Peptidylprolyl isomerase</fullName>
        <ecNumber evidence="4">5.2.1.8</ecNumber>
    </submittedName>
</protein>
<organism evidence="4 5">
    <name type="scientific">Lacinutrix iliipiscaria</name>
    <dbReference type="NCBI Taxonomy" id="1230532"/>
    <lineage>
        <taxon>Bacteria</taxon>
        <taxon>Pseudomonadati</taxon>
        <taxon>Bacteroidota</taxon>
        <taxon>Flavobacteriia</taxon>
        <taxon>Flavobacteriales</taxon>
        <taxon>Flavobacteriaceae</taxon>
        <taxon>Lacinutrix</taxon>
    </lineage>
</organism>
<name>A0ABW5WN77_9FLAO</name>
<reference evidence="5" key="1">
    <citation type="journal article" date="2019" name="Int. J. Syst. Evol. Microbiol.">
        <title>The Global Catalogue of Microorganisms (GCM) 10K type strain sequencing project: providing services to taxonomists for standard genome sequencing and annotation.</title>
        <authorList>
            <consortium name="The Broad Institute Genomics Platform"/>
            <consortium name="The Broad Institute Genome Sequencing Center for Infectious Disease"/>
            <person name="Wu L."/>
            <person name="Ma J."/>
        </authorList>
    </citation>
    <scope>NUCLEOTIDE SEQUENCE [LARGE SCALE GENOMIC DNA]</scope>
    <source>
        <strain evidence="5">KCTC 32141</strain>
    </source>
</reference>
<evidence type="ECO:0000313" key="4">
    <source>
        <dbReference type="EMBL" id="MFD2823696.1"/>
    </source>
</evidence>
<keyword evidence="1" id="KW-0697">Rotamase</keyword>